<dbReference type="CDD" id="cd07572">
    <property type="entry name" value="nit"/>
    <property type="match status" value="1"/>
</dbReference>
<feature type="domain" description="CN hydrolase" evidence="7">
    <location>
        <begin position="71"/>
        <end position="317"/>
    </location>
</feature>
<dbReference type="InterPro" id="IPR036526">
    <property type="entry name" value="C-N_Hydrolase_sf"/>
</dbReference>
<dbReference type="AlphaFoldDB" id="A0A1D2N855"/>
<evidence type="ECO:0000256" key="4">
    <source>
        <dbReference type="ARBA" id="ARBA00039118"/>
    </source>
</evidence>
<dbReference type="STRING" id="48709.A0A1D2N855"/>
<dbReference type="InterPro" id="IPR003010">
    <property type="entry name" value="C-N_Hydrolase"/>
</dbReference>
<evidence type="ECO:0000313" key="9">
    <source>
        <dbReference type="Proteomes" id="UP000094527"/>
    </source>
</evidence>
<evidence type="ECO:0000256" key="3">
    <source>
        <dbReference type="ARBA" id="ARBA00036637"/>
    </source>
</evidence>
<dbReference type="PROSITE" id="PS50263">
    <property type="entry name" value="CN_HYDROLASE"/>
    <property type="match status" value="1"/>
</dbReference>
<evidence type="ECO:0000256" key="5">
    <source>
        <dbReference type="ARBA" id="ARBA00041576"/>
    </source>
</evidence>
<reference evidence="8 9" key="1">
    <citation type="journal article" date="2016" name="Genome Biol. Evol.">
        <title>Gene Family Evolution Reflects Adaptation to Soil Environmental Stressors in the Genome of the Collembolan Orchesella cincta.</title>
        <authorList>
            <person name="Faddeeva-Vakhrusheva A."/>
            <person name="Derks M.F."/>
            <person name="Anvar S.Y."/>
            <person name="Agamennone V."/>
            <person name="Suring W."/>
            <person name="Smit S."/>
            <person name="van Straalen N.M."/>
            <person name="Roelofs D."/>
        </authorList>
    </citation>
    <scope>NUCLEOTIDE SEQUENCE [LARGE SCALE GENOMIC DNA]</scope>
    <source>
        <tissue evidence="8">Mixed pool</tissue>
    </source>
</reference>
<keyword evidence="2" id="KW-0378">Hydrolase</keyword>
<dbReference type="GO" id="GO:0006541">
    <property type="term" value="P:glutamine metabolic process"/>
    <property type="evidence" value="ECO:0007669"/>
    <property type="project" value="TreeGrafter"/>
</dbReference>
<dbReference type="GO" id="GO:0006107">
    <property type="term" value="P:oxaloacetate metabolic process"/>
    <property type="evidence" value="ECO:0007669"/>
    <property type="project" value="TreeGrafter"/>
</dbReference>
<accession>A0A1D2N855</accession>
<name>A0A1D2N855_ORCCI</name>
<dbReference type="FunFam" id="3.60.110.10:FF:000002">
    <property type="entry name" value="Nitrilase family member 2"/>
    <property type="match status" value="1"/>
</dbReference>
<dbReference type="PROSITE" id="PS01227">
    <property type="entry name" value="UPF0012"/>
    <property type="match status" value="1"/>
</dbReference>
<dbReference type="GO" id="GO:0050152">
    <property type="term" value="F:omega-amidase activity"/>
    <property type="evidence" value="ECO:0007669"/>
    <property type="project" value="UniProtKB-EC"/>
</dbReference>
<evidence type="ECO:0000256" key="1">
    <source>
        <dbReference type="ARBA" id="ARBA00010613"/>
    </source>
</evidence>
<gene>
    <name evidence="8" type="ORF">Ocin01_05232</name>
</gene>
<organism evidence="8 9">
    <name type="scientific">Orchesella cincta</name>
    <name type="common">Springtail</name>
    <name type="synonym">Podura cincta</name>
    <dbReference type="NCBI Taxonomy" id="48709"/>
    <lineage>
        <taxon>Eukaryota</taxon>
        <taxon>Metazoa</taxon>
        <taxon>Ecdysozoa</taxon>
        <taxon>Arthropoda</taxon>
        <taxon>Hexapoda</taxon>
        <taxon>Collembola</taxon>
        <taxon>Entomobryomorpha</taxon>
        <taxon>Entomobryoidea</taxon>
        <taxon>Orchesellidae</taxon>
        <taxon>Orchesellinae</taxon>
        <taxon>Orchesella</taxon>
    </lineage>
</organism>
<dbReference type="SUPFAM" id="SSF56317">
    <property type="entry name" value="Carbon-nitrogen hydrolase"/>
    <property type="match status" value="1"/>
</dbReference>
<dbReference type="EC" id="3.5.1.3" evidence="4"/>
<dbReference type="GO" id="GO:0006528">
    <property type="term" value="P:asparagine metabolic process"/>
    <property type="evidence" value="ECO:0007669"/>
    <property type="project" value="TreeGrafter"/>
</dbReference>
<dbReference type="OMA" id="MQSKPYA"/>
<keyword evidence="9" id="KW-1185">Reference proteome</keyword>
<evidence type="ECO:0000256" key="6">
    <source>
        <dbReference type="ARBA" id="ARBA00048745"/>
    </source>
</evidence>
<comment type="similarity">
    <text evidence="1">Belongs to the carbon-nitrogen hydrolase superfamily. NIT1/NIT2 family.</text>
</comment>
<dbReference type="GO" id="GO:0005739">
    <property type="term" value="C:mitochondrion"/>
    <property type="evidence" value="ECO:0007669"/>
    <property type="project" value="TreeGrafter"/>
</dbReference>
<comment type="caution">
    <text evidence="8">The sequence shown here is derived from an EMBL/GenBank/DDBJ whole genome shotgun (WGS) entry which is preliminary data.</text>
</comment>
<sequence>MQFNQWRHVSNFLSLAGLRTERLSSLVTRKLHGLSGTRVVTINNLSFNYPKLEVLSRSIMATAGDSETKGFRIGLVQMDVTEYKNYNLSVATSLIKEAVAGGAKVVALPECFNSPYGIQHFKEFAEKVPGGVSSMLMSALAADFKVYIIAGSVPELGDDGKLYNTCLIFGPKGELLGKHRKIHLFDIDVPGKIRFQESEVLTGGNSLTIVETEWCKIGVGICYDMRFPELAQIYRQKGCDLLVYPGAFNMTTGPAHWKLLQQARALDNQVYVATISPARNEKAGYVAWGHSMVVNPWGAVVVEAEEEQKVVFADIDLAYMQQVRSQIPVSTQKRTDLYQLASSKDA</sequence>
<protein>
    <recommendedName>
        <fullName evidence="4">omega-amidase</fullName>
        <ecNumber evidence="4">3.5.1.3</ecNumber>
    </recommendedName>
    <alternativeName>
        <fullName evidence="5">Nitrilase homolog 2</fullName>
    </alternativeName>
</protein>
<dbReference type="EMBL" id="LJIJ01000151">
    <property type="protein sequence ID" value="ODN01449.1"/>
    <property type="molecule type" value="Genomic_DNA"/>
</dbReference>
<evidence type="ECO:0000259" key="7">
    <source>
        <dbReference type="PROSITE" id="PS50263"/>
    </source>
</evidence>
<dbReference type="Pfam" id="PF00795">
    <property type="entry name" value="CN_hydrolase"/>
    <property type="match status" value="1"/>
</dbReference>
<comment type="catalytic activity">
    <reaction evidence="6">
        <text>2-oxosuccinamate + H2O = oxaloacetate + NH4(+)</text>
        <dbReference type="Rhea" id="RHEA:59412"/>
        <dbReference type="ChEBI" id="CHEBI:15377"/>
        <dbReference type="ChEBI" id="CHEBI:16452"/>
        <dbReference type="ChEBI" id="CHEBI:28938"/>
        <dbReference type="ChEBI" id="CHEBI:57735"/>
        <dbReference type="EC" id="3.5.1.3"/>
    </reaction>
    <physiologicalReaction direction="left-to-right" evidence="6">
        <dbReference type="Rhea" id="RHEA:59413"/>
    </physiologicalReaction>
</comment>
<comment type="catalytic activity">
    <reaction evidence="3">
        <text>2-oxoglutaramate + H2O = 2-oxoglutarate + NH4(+)</text>
        <dbReference type="Rhea" id="RHEA:32963"/>
        <dbReference type="ChEBI" id="CHEBI:15377"/>
        <dbReference type="ChEBI" id="CHEBI:16769"/>
        <dbReference type="ChEBI" id="CHEBI:16810"/>
        <dbReference type="ChEBI" id="CHEBI:28938"/>
        <dbReference type="EC" id="3.5.1.3"/>
    </reaction>
    <physiologicalReaction direction="left-to-right" evidence="3">
        <dbReference type="Rhea" id="RHEA:32964"/>
    </physiologicalReaction>
</comment>
<dbReference type="InterPro" id="IPR001110">
    <property type="entry name" value="UPF0012_CS"/>
</dbReference>
<proteinExistence type="inferred from homology"/>
<dbReference type="PANTHER" id="PTHR23088:SF30">
    <property type="entry name" value="OMEGA-AMIDASE NIT2"/>
    <property type="match status" value="1"/>
</dbReference>
<dbReference type="InterPro" id="IPR045254">
    <property type="entry name" value="Nit1/2_C-N_Hydrolase"/>
</dbReference>
<evidence type="ECO:0000313" key="8">
    <source>
        <dbReference type="EMBL" id="ODN01449.1"/>
    </source>
</evidence>
<dbReference type="Proteomes" id="UP000094527">
    <property type="component" value="Unassembled WGS sequence"/>
</dbReference>
<evidence type="ECO:0000256" key="2">
    <source>
        <dbReference type="ARBA" id="ARBA00022801"/>
    </source>
</evidence>
<dbReference type="Gene3D" id="3.60.110.10">
    <property type="entry name" value="Carbon-nitrogen hydrolase"/>
    <property type="match status" value="1"/>
</dbReference>
<dbReference type="OrthoDB" id="10250282at2759"/>
<dbReference type="PANTHER" id="PTHR23088">
    <property type="entry name" value="NITRILASE-RELATED"/>
    <property type="match status" value="1"/>
</dbReference>